<comment type="caution">
    <text evidence="8">The sequence shown here is derived from an EMBL/GenBank/DDBJ whole genome shotgun (WGS) entry which is preliminary data.</text>
</comment>
<organism evidence="8 9">
    <name type="scientific">Bordetella genomosp. 6</name>
    <dbReference type="NCBI Taxonomy" id="463024"/>
    <lineage>
        <taxon>Bacteria</taxon>
        <taxon>Pseudomonadati</taxon>
        <taxon>Pseudomonadota</taxon>
        <taxon>Betaproteobacteria</taxon>
        <taxon>Burkholderiales</taxon>
        <taxon>Alcaligenaceae</taxon>
        <taxon>Bordetella</taxon>
    </lineage>
</organism>
<dbReference type="NCBIfam" id="NF045515">
    <property type="entry name" value="Glp_gephyrin"/>
    <property type="match status" value="1"/>
</dbReference>
<dbReference type="SUPFAM" id="SSF63867">
    <property type="entry name" value="MoeA C-terminal domain-like"/>
    <property type="match status" value="1"/>
</dbReference>
<evidence type="ECO:0000259" key="7">
    <source>
        <dbReference type="SMART" id="SM00852"/>
    </source>
</evidence>
<comment type="cofactor">
    <cofactor evidence="6">
        <name>Mg(2+)</name>
        <dbReference type="ChEBI" id="CHEBI:18420"/>
    </cofactor>
</comment>
<evidence type="ECO:0000256" key="4">
    <source>
        <dbReference type="ARBA" id="ARBA00023150"/>
    </source>
</evidence>
<evidence type="ECO:0000313" key="8">
    <source>
        <dbReference type="EMBL" id="OZI78149.1"/>
    </source>
</evidence>
<dbReference type="Gene3D" id="3.40.980.10">
    <property type="entry name" value="MoaB/Mog-like domain"/>
    <property type="match status" value="1"/>
</dbReference>
<dbReference type="InterPro" id="IPR001453">
    <property type="entry name" value="MoaB/Mog_dom"/>
</dbReference>
<sequence length="430" mass="45096">MNHAPAPSLEEIASCVNGYDPDALPISQAREFIDRLVPRLDAVERLPLRSALGRVLAHDIVSTLNVPAHDNSAMDGYAFAGAELAGGADTPLRVVGSGLAGDNYQGTVGPGQCVRIMTGAVMPDGLDTVIPQEFVRQDGDGIVVPAGAVRPGDNRRLAGEDLALGENALSAGRVLRPADIGLLASLAQAEVPVVRRLRVAFFSTGDELRSIGEPLDAGCVYDSNRYTIWSMLQRLGVEVLDLGVVRDDPHALETAFSAAAANADVVITSGGVSVGEADYTKKVMAKLGDVLFWKIAMRPGRPLAIGRIHGNGRDAILFGLPGNPVAVMVTFYALVRDALLAMSGATAQAMPWLRCVAAQPIRKKPGRTEYQRAIVTPAPGGGWQATVTGSQGSGILRSMSQANGLLVLHHDQGNIAAGEPVDVLPFDGVI</sequence>
<dbReference type="InterPro" id="IPR036688">
    <property type="entry name" value="MoeA_C_domain_IV_sf"/>
</dbReference>
<gene>
    <name evidence="8" type="ORF">CAL23_13525</name>
</gene>
<keyword evidence="6" id="KW-0479">Metal-binding</keyword>
<dbReference type="InterPro" id="IPR036135">
    <property type="entry name" value="MoeA_linker/N_sf"/>
</dbReference>
<evidence type="ECO:0000256" key="6">
    <source>
        <dbReference type="RuleBase" id="RU365090"/>
    </source>
</evidence>
<dbReference type="CDD" id="cd00887">
    <property type="entry name" value="MoeA"/>
    <property type="match status" value="1"/>
</dbReference>
<dbReference type="SMART" id="SM00852">
    <property type="entry name" value="MoCF_biosynth"/>
    <property type="match status" value="1"/>
</dbReference>
<comment type="pathway">
    <text evidence="2 6">Cofactor biosynthesis; molybdopterin biosynthesis.</text>
</comment>
<dbReference type="InterPro" id="IPR005110">
    <property type="entry name" value="MoeA_linker/N"/>
</dbReference>
<evidence type="ECO:0000313" key="9">
    <source>
        <dbReference type="Proteomes" id="UP000216524"/>
    </source>
</evidence>
<protein>
    <recommendedName>
        <fullName evidence="6">Molybdopterin molybdenumtransferase</fullName>
        <ecNumber evidence="6">2.10.1.1</ecNumber>
    </recommendedName>
</protein>
<dbReference type="EC" id="2.10.1.1" evidence="6"/>
<keyword evidence="6" id="KW-0808">Transferase</keyword>
<proteinExistence type="inferred from homology"/>
<dbReference type="InterPro" id="IPR005111">
    <property type="entry name" value="MoeA_C_domain_IV"/>
</dbReference>
<dbReference type="RefSeq" id="WP_068926560.1">
    <property type="nucleotide sequence ID" value="NZ_NEVV01000003.1"/>
</dbReference>
<dbReference type="Proteomes" id="UP000216524">
    <property type="component" value="Unassembled WGS sequence"/>
</dbReference>
<dbReference type="SUPFAM" id="SSF63882">
    <property type="entry name" value="MoeA N-terminal region -like"/>
    <property type="match status" value="1"/>
</dbReference>
<dbReference type="Gene3D" id="3.90.105.10">
    <property type="entry name" value="Molybdopterin biosynthesis moea protein, domain 2"/>
    <property type="match status" value="1"/>
</dbReference>
<comment type="similarity">
    <text evidence="3 6">Belongs to the MoeA family.</text>
</comment>
<name>A0ABX4FBY5_9BORD</name>
<comment type="catalytic activity">
    <reaction evidence="5">
        <text>adenylyl-molybdopterin + molybdate = Mo-molybdopterin + AMP + H(+)</text>
        <dbReference type="Rhea" id="RHEA:35047"/>
        <dbReference type="ChEBI" id="CHEBI:15378"/>
        <dbReference type="ChEBI" id="CHEBI:36264"/>
        <dbReference type="ChEBI" id="CHEBI:62727"/>
        <dbReference type="ChEBI" id="CHEBI:71302"/>
        <dbReference type="ChEBI" id="CHEBI:456215"/>
        <dbReference type="EC" id="2.10.1.1"/>
    </reaction>
</comment>
<keyword evidence="6" id="KW-0500">Molybdenum</keyword>
<keyword evidence="9" id="KW-1185">Reference proteome</keyword>
<dbReference type="Gene3D" id="2.170.190.11">
    <property type="entry name" value="Molybdopterin biosynthesis moea protein, domain 3"/>
    <property type="match status" value="1"/>
</dbReference>
<keyword evidence="4 6" id="KW-0501">Molybdenum cofactor biosynthesis</keyword>
<comment type="function">
    <text evidence="1 6">Catalyzes the insertion of molybdate into adenylated molybdopterin with the concomitant release of AMP.</text>
</comment>
<dbReference type="SUPFAM" id="SSF53218">
    <property type="entry name" value="Molybdenum cofactor biosynthesis proteins"/>
    <property type="match status" value="1"/>
</dbReference>
<evidence type="ECO:0000256" key="2">
    <source>
        <dbReference type="ARBA" id="ARBA00005046"/>
    </source>
</evidence>
<reference evidence="8 9" key="1">
    <citation type="submission" date="2017-05" db="EMBL/GenBank/DDBJ databases">
        <title>Complete and WGS of Bordetella genogroups.</title>
        <authorList>
            <person name="Spilker T."/>
            <person name="Lipuma J."/>
        </authorList>
    </citation>
    <scope>NUCLEOTIDE SEQUENCE [LARGE SCALE GENOMIC DNA]</scope>
    <source>
        <strain evidence="8 9">AU3139</strain>
    </source>
</reference>
<dbReference type="PANTHER" id="PTHR10192:SF5">
    <property type="entry name" value="GEPHYRIN"/>
    <property type="match status" value="1"/>
</dbReference>
<dbReference type="Pfam" id="PF00994">
    <property type="entry name" value="MoCF_biosynth"/>
    <property type="match status" value="1"/>
</dbReference>
<dbReference type="InterPro" id="IPR036425">
    <property type="entry name" value="MoaB/Mog-like_dom_sf"/>
</dbReference>
<accession>A0ABX4FBY5</accession>
<evidence type="ECO:0000256" key="1">
    <source>
        <dbReference type="ARBA" id="ARBA00002901"/>
    </source>
</evidence>
<dbReference type="NCBIfam" id="TIGR00177">
    <property type="entry name" value="molyb_syn"/>
    <property type="match status" value="1"/>
</dbReference>
<dbReference type="InterPro" id="IPR038987">
    <property type="entry name" value="MoeA-like"/>
</dbReference>
<evidence type="ECO:0000256" key="3">
    <source>
        <dbReference type="ARBA" id="ARBA00010763"/>
    </source>
</evidence>
<dbReference type="Pfam" id="PF03453">
    <property type="entry name" value="MoeA_N"/>
    <property type="match status" value="1"/>
</dbReference>
<dbReference type="Pfam" id="PF03454">
    <property type="entry name" value="MoeA_C"/>
    <property type="match status" value="1"/>
</dbReference>
<dbReference type="EMBL" id="NEVV01000003">
    <property type="protein sequence ID" value="OZI78149.1"/>
    <property type="molecule type" value="Genomic_DNA"/>
</dbReference>
<keyword evidence="6" id="KW-0460">Magnesium</keyword>
<dbReference type="PANTHER" id="PTHR10192">
    <property type="entry name" value="MOLYBDOPTERIN BIOSYNTHESIS PROTEIN"/>
    <property type="match status" value="1"/>
</dbReference>
<dbReference type="Gene3D" id="2.40.340.10">
    <property type="entry name" value="MoeA, C-terminal, domain IV"/>
    <property type="match status" value="1"/>
</dbReference>
<feature type="domain" description="MoaB/Mog" evidence="7">
    <location>
        <begin position="200"/>
        <end position="341"/>
    </location>
</feature>
<evidence type="ECO:0000256" key="5">
    <source>
        <dbReference type="ARBA" id="ARBA00047317"/>
    </source>
</evidence>